<feature type="signal peptide" evidence="2">
    <location>
        <begin position="1"/>
        <end position="21"/>
    </location>
</feature>
<evidence type="ECO:0008006" key="5">
    <source>
        <dbReference type="Google" id="ProtNLM"/>
    </source>
</evidence>
<proteinExistence type="predicted"/>
<reference evidence="3 4" key="1">
    <citation type="journal article" date="2016" name="Appl. Microbiol. Biotechnol.">
        <title>Characterization of T-DNA insertion mutants with decreased virulence in the entomopathogenic fungus Beauveria bassiana JEF-007.</title>
        <authorList>
            <person name="Kim S."/>
            <person name="Lee S.J."/>
            <person name="Nai Y.S."/>
            <person name="Yu J.S."/>
            <person name="Lee M.R."/>
            <person name="Yang Y.T."/>
            <person name="Kim J.S."/>
        </authorList>
    </citation>
    <scope>NUCLEOTIDE SEQUENCE [LARGE SCALE GENOMIC DNA]</scope>
    <source>
        <strain evidence="3 4">JEF-007</strain>
    </source>
</reference>
<name>A0A2N6P1F0_BEABA</name>
<organism evidence="3 4">
    <name type="scientific">Beauveria bassiana</name>
    <name type="common">White muscardine disease fungus</name>
    <name type="synonym">Tritirachium shiotae</name>
    <dbReference type="NCBI Taxonomy" id="176275"/>
    <lineage>
        <taxon>Eukaryota</taxon>
        <taxon>Fungi</taxon>
        <taxon>Dikarya</taxon>
        <taxon>Ascomycota</taxon>
        <taxon>Pezizomycotina</taxon>
        <taxon>Sordariomycetes</taxon>
        <taxon>Hypocreomycetidae</taxon>
        <taxon>Hypocreales</taxon>
        <taxon>Cordycipitaceae</taxon>
        <taxon>Beauveria</taxon>
    </lineage>
</organism>
<dbReference type="EMBL" id="MRVG01000001">
    <property type="protein sequence ID" value="PMB73356.1"/>
    <property type="molecule type" value="Genomic_DNA"/>
</dbReference>
<dbReference type="Proteomes" id="UP000235728">
    <property type="component" value="Unassembled WGS sequence"/>
</dbReference>
<feature type="compositionally biased region" description="Polar residues" evidence="1">
    <location>
        <begin position="65"/>
        <end position="76"/>
    </location>
</feature>
<evidence type="ECO:0000313" key="3">
    <source>
        <dbReference type="EMBL" id="PMB73356.1"/>
    </source>
</evidence>
<comment type="caution">
    <text evidence="3">The sequence shown here is derived from an EMBL/GenBank/DDBJ whole genome shotgun (WGS) entry which is preliminary data.</text>
</comment>
<feature type="region of interest" description="Disordered" evidence="1">
    <location>
        <begin position="58"/>
        <end position="77"/>
    </location>
</feature>
<protein>
    <recommendedName>
        <fullName evidence="5">Integral membrane protein</fullName>
    </recommendedName>
</protein>
<feature type="chain" id="PRO_5015008811" description="Integral membrane protein" evidence="2">
    <location>
        <begin position="22"/>
        <end position="185"/>
    </location>
</feature>
<sequence length="185" mass="19954">MSPLHHTVIVITLLCIALCNAAIFYTTFQIIRILRCTSNQFLVFAAELLDLLDPPPPPSPAAVNGTPSVRSSSMASDSGLGDLIAGHAGRDAPLSPVLAGSPPPFTDFKVLPLNEEELWPVSRSPSPQERENLGLVMCSREESPNGRQLGYPAAREGRTFARWRTRSPGLSLSPGASVSRHECRL</sequence>
<evidence type="ECO:0000256" key="2">
    <source>
        <dbReference type="SAM" id="SignalP"/>
    </source>
</evidence>
<accession>A0A2N6P1F0</accession>
<gene>
    <name evidence="3" type="ORF">BM221_000777</name>
</gene>
<evidence type="ECO:0000256" key="1">
    <source>
        <dbReference type="SAM" id="MobiDB-lite"/>
    </source>
</evidence>
<keyword evidence="2" id="KW-0732">Signal</keyword>
<evidence type="ECO:0000313" key="4">
    <source>
        <dbReference type="Proteomes" id="UP000235728"/>
    </source>
</evidence>
<dbReference type="AlphaFoldDB" id="A0A2N6P1F0"/>